<dbReference type="EMBL" id="CP072931">
    <property type="protein sequence ID" value="QTZ94928.1"/>
    <property type="molecule type" value="Genomic_DNA"/>
</dbReference>
<reference evidence="3" key="2">
    <citation type="submission" date="2021-04" db="EMBL/GenBank/DDBJ databases">
        <authorList>
            <person name="Wen M.-L."/>
            <person name="Han X.-L."/>
            <person name="Xiong J."/>
        </authorList>
    </citation>
    <scope>NUCLEOTIDE SEQUENCE</scope>
    <source>
        <strain evidence="3">AGR0001</strain>
    </source>
</reference>
<dbReference type="AlphaFoldDB" id="J2K7W3"/>
<dbReference type="PATRIC" id="fig|1160718.3.peg.603"/>
<dbReference type="RefSeq" id="WP_006602173.1">
    <property type="nucleotide sequence ID" value="NZ_CP072931.1"/>
</dbReference>
<gene>
    <name evidence="3" type="ORF">SU9_028620</name>
    <name evidence="2" type="ORF">SU9_02936</name>
</gene>
<sequence length="138" mass="14286">MSSTVRKRFALAATALALAGGLAVAGPAHADSRGGQQTAAGTAALMPASDTPAVSIKKVHIKGTQVALRECPRTSCGVAKRVSNTTLRAFCQTNRHTSKVSGNAWWTKVALLTGSDPAWVSNHYVRGAAPKVPHLPSC</sequence>
<evidence type="ECO:0000313" key="2">
    <source>
        <dbReference type="EMBL" id="EJJ08590.1"/>
    </source>
</evidence>
<dbReference type="Proteomes" id="UP000009036">
    <property type="component" value="Chromosome"/>
</dbReference>
<keyword evidence="1" id="KW-0732">Signal</keyword>
<dbReference type="HOGENOM" id="CLU_1854016_0_0_11"/>
<name>J2K7W3_9ACTN</name>
<keyword evidence="4" id="KW-1185">Reference proteome</keyword>
<dbReference type="EMBL" id="AJGV01000025">
    <property type="protein sequence ID" value="EJJ08590.1"/>
    <property type="molecule type" value="Genomic_DNA"/>
</dbReference>
<reference evidence="2" key="1">
    <citation type="journal article" date="2012" name="J. Bacteriol.">
        <title>Genome Sequence of Streptomyces auratus Strain AGR0001, a Phoslactomycin-Producing Actinomycete.</title>
        <authorList>
            <person name="Han X."/>
            <person name="Li M."/>
            <person name="Ding Z."/>
            <person name="Zhao J."/>
            <person name="Ji K."/>
            <person name="Wen M."/>
            <person name="Lu T."/>
        </authorList>
    </citation>
    <scope>NUCLEOTIDE SEQUENCE [LARGE SCALE GENOMIC DNA]</scope>
    <source>
        <strain evidence="2">AGR0001</strain>
    </source>
</reference>
<evidence type="ECO:0000256" key="1">
    <source>
        <dbReference type="SAM" id="SignalP"/>
    </source>
</evidence>
<evidence type="ECO:0000313" key="4">
    <source>
        <dbReference type="Proteomes" id="UP000009036"/>
    </source>
</evidence>
<feature type="signal peptide" evidence="1">
    <location>
        <begin position="1"/>
        <end position="30"/>
    </location>
</feature>
<dbReference type="OrthoDB" id="4298559at2"/>
<evidence type="ECO:0008006" key="5">
    <source>
        <dbReference type="Google" id="ProtNLM"/>
    </source>
</evidence>
<dbReference type="KEGG" id="sauh:SU9_028620"/>
<protein>
    <recommendedName>
        <fullName evidence="5">SH3 domain-containing protein</fullName>
    </recommendedName>
</protein>
<dbReference type="eggNOG" id="ENOG502ZDBM">
    <property type="taxonomic scope" value="Bacteria"/>
</dbReference>
<accession>J2K7W3</accession>
<organism evidence="2">
    <name type="scientific">Streptomyces auratus AGR0001</name>
    <dbReference type="NCBI Taxonomy" id="1160718"/>
    <lineage>
        <taxon>Bacteria</taxon>
        <taxon>Bacillati</taxon>
        <taxon>Actinomycetota</taxon>
        <taxon>Actinomycetes</taxon>
        <taxon>Kitasatosporales</taxon>
        <taxon>Streptomycetaceae</taxon>
        <taxon>Streptomyces</taxon>
    </lineage>
</organism>
<feature type="chain" id="PRO_5036284058" description="SH3 domain-containing protein" evidence="1">
    <location>
        <begin position="31"/>
        <end position="138"/>
    </location>
</feature>
<evidence type="ECO:0000313" key="3">
    <source>
        <dbReference type="EMBL" id="QTZ94928.1"/>
    </source>
</evidence>
<proteinExistence type="predicted"/>